<dbReference type="SUPFAM" id="SSF49299">
    <property type="entry name" value="PKD domain"/>
    <property type="match status" value="1"/>
</dbReference>
<evidence type="ECO:0000313" key="4">
    <source>
        <dbReference type="Proteomes" id="UP000199577"/>
    </source>
</evidence>
<dbReference type="PROSITE" id="PS50093">
    <property type="entry name" value="PKD"/>
    <property type="match status" value="1"/>
</dbReference>
<dbReference type="OrthoDB" id="1110367at2"/>
<dbReference type="Pfam" id="PF24595">
    <property type="entry name" value="DUF7619"/>
    <property type="match status" value="1"/>
</dbReference>
<dbReference type="InterPro" id="IPR055353">
    <property type="entry name" value="DUF7619"/>
</dbReference>
<sequence length="663" mass="73769">MSKSLYISVGLLFTIAASAFASGADTVEARINFDFAGTRVLFKPELPELAGIPGGRAPFYTYLWDFGDGHFSMDEAPEHQYTEPGEYEVTLYTVSNYDNGPRPKRPTRKIKIDASKAAPQKVASGAEQHFFGPDGTFKLSKNANALPGEDMVVIAGVKTGEKGTVFLLTNEKIFGPEGFVLAGQSAYNGERVIPIDDSRTLKGLWAGVPSVSVTQSGSPDYGVFEEVEFTGNEAVDYFADLYGSYKTVTGYEVDGSADAQFSLINLDITPEMLTDTNATVTITGVFIPKEGPARIHQLDVPVVTSHDPNKMSVKQSRMRYRALARRKALTYKVQFQNDGEGDAKNIRLEVKLPDVLDLSTLELLNLYPQCDTCLTGQSVGCYHYEIRGEDTLVFHFKDIALPGSKAPDVHDKDSTRGFIRFRVQPKKRLPNRAFKGQTHIFFDKNDPIVTNMATSRFRKSLSPIVFAGYHQFLKRPETWRSDEASVNPGMMFGIGLAPLAPYRKLYWQVELYANTYRAGSAARGIPEEGAIEIPVERSGQPEPMPYFSYDRLVSSRFLQLRIVPLHIRYNFNSLVSAGIGALAETSVNTAYRESRTYHVQSDPEMVEVERLHTTDRLARGRLYVQPFVDVNVGRTYLGPVSGLRYVYGAGQGQATHLYVAWRF</sequence>
<keyword evidence="4" id="KW-1185">Reference proteome</keyword>
<evidence type="ECO:0000313" key="3">
    <source>
        <dbReference type="EMBL" id="SFC59091.1"/>
    </source>
</evidence>
<accession>A0A1I1KEQ1</accession>
<dbReference type="InterPro" id="IPR057171">
    <property type="entry name" value="DUF7849"/>
</dbReference>
<evidence type="ECO:0000259" key="2">
    <source>
        <dbReference type="PROSITE" id="PS50093"/>
    </source>
</evidence>
<dbReference type="InterPro" id="IPR000601">
    <property type="entry name" value="PKD_dom"/>
</dbReference>
<feature type="chain" id="PRO_5011755787" evidence="1">
    <location>
        <begin position="22"/>
        <end position="663"/>
    </location>
</feature>
<feature type="signal peptide" evidence="1">
    <location>
        <begin position="1"/>
        <end position="21"/>
    </location>
</feature>
<dbReference type="InterPro" id="IPR013783">
    <property type="entry name" value="Ig-like_fold"/>
</dbReference>
<evidence type="ECO:0000256" key="1">
    <source>
        <dbReference type="SAM" id="SignalP"/>
    </source>
</evidence>
<feature type="domain" description="PKD" evidence="2">
    <location>
        <begin position="58"/>
        <end position="91"/>
    </location>
</feature>
<dbReference type="Pfam" id="PF18911">
    <property type="entry name" value="PKD_4"/>
    <property type="match status" value="1"/>
</dbReference>
<name>A0A1I1KEQ1_9SPHI</name>
<dbReference type="AlphaFoldDB" id="A0A1I1KEQ1"/>
<dbReference type="CDD" id="cd00146">
    <property type="entry name" value="PKD"/>
    <property type="match status" value="1"/>
</dbReference>
<dbReference type="InterPro" id="IPR035986">
    <property type="entry name" value="PKD_dom_sf"/>
</dbReference>
<organism evidence="3 4">
    <name type="scientific">Parapedobacter composti</name>
    <dbReference type="NCBI Taxonomy" id="623281"/>
    <lineage>
        <taxon>Bacteria</taxon>
        <taxon>Pseudomonadati</taxon>
        <taxon>Bacteroidota</taxon>
        <taxon>Sphingobacteriia</taxon>
        <taxon>Sphingobacteriales</taxon>
        <taxon>Sphingobacteriaceae</taxon>
        <taxon>Parapedobacter</taxon>
    </lineage>
</organism>
<protein>
    <submittedName>
        <fullName evidence="3">PKD domain-containing protein</fullName>
    </submittedName>
</protein>
<dbReference type="STRING" id="623281.SAMN05421747_115105"/>
<dbReference type="Gene3D" id="2.60.40.10">
    <property type="entry name" value="Immunoglobulins"/>
    <property type="match status" value="1"/>
</dbReference>
<dbReference type="Pfam" id="PF25233">
    <property type="entry name" value="DUF7849"/>
    <property type="match status" value="1"/>
</dbReference>
<keyword evidence="1" id="KW-0732">Signal</keyword>
<reference evidence="3 4" key="1">
    <citation type="submission" date="2016-10" db="EMBL/GenBank/DDBJ databases">
        <authorList>
            <person name="de Groot N.N."/>
        </authorList>
    </citation>
    <scope>NUCLEOTIDE SEQUENCE [LARGE SCALE GENOMIC DNA]</scope>
    <source>
        <strain evidence="3 4">DSM 22900</strain>
    </source>
</reference>
<dbReference type="EMBL" id="FOLL01000015">
    <property type="protein sequence ID" value="SFC59091.1"/>
    <property type="molecule type" value="Genomic_DNA"/>
</dbReference>
<dbReference type="Proteomes" id="UP000199577">
    <property type="component" value="Unassembled WGS sequence"/>
</dbReference>
<gene>
    <name evidence="3" type="ORF">SAMN05421747_115105</name>
</gene>
<dbReference type="RefSeq" id="WP_090974412.1">
    <property type="nucleotide sequence ID" value="NZ_FOLL01000015.1"/>
</dbReference>
<proteinExistence type="predicted"/>